<protein>
    <submittedName>
        <fullName evidence="1">Uncharacterized protein</fullName>
    </submittedName>
</protein>
<evidence type="ECO:0000313" key="1">
    <source>
        <dbReference type="EMBL" id="CEG36575.1"/>
    </source>
</evidence>
<keyword evidence="2" id="KW-1185">Reference proteome</keyword>
<dbReference type="Proteomes" id="UP000054928">
    <property type="component" value="Unassembled WGS sequence"/>
</dbReference>
<proteinExistence type="predicted"/>
<dbReference type="RefSeq" id="XP_024572944.1">
    <property type="nucleotide sequence ID" value="XM_024721805.1"/>
</dbReference>
<accession>A0A0P1A8I8</accession>
<dbReference type="OrthoDB" id="158074at2759"/>
<evidence type="ECO:0000313" key="2">
    <source>
        <dbReference type="Proteomes" id="UP000054928"/>
    </source>
</evidence>
<dbReference type="AlphaFoldDB" id="A0A0P1A8I8"/>
<name>A0A0P1A8I8_PLAHL</name>
<organism evidence="1 2">
    <name type="scientific">Plasmopara halstedii</name>
    <name type="common">Downy mildew of sunflower</name>
    <dbReference type="NCBI Taxonomy" id="4781"/>
    <lineage>
        <taxon>Eukaryota</taxon>
        <taxon>Sar</taxon>
        <taxon>Stramenopiles</taxon>
        <taxon>Oomycota</taxon>
        <taxon>Peronosporomycetes</taxon>
        <taxon>Peronosporales</taxon>
        <taxon>Peronosporaceae</taxon>
        <taxon>Plasmopara</taxon>
    </lineage>
</organism>
<reference evidence="2" key="1">
    <citation type="submission" date="2014-09" db="EMBL/GenBank/DDBJ databases">
        <authorList>
            <person name="Sharma Rahul"/>
            <person name="Thines Marco"/>
        </authorList>
    </citation>
    <scope>NUCLEOTIDE SEQUENCE [LARGE SCALE GENOMIC DNA]</scope>
</reference>
<sequence length="89" mass="9943">MLRHCPISGNSKEQSSVNIQCILRVDKEEVDPEEPGLVETGDDLVTFLIQEMARTSAEMPAMLTSRRVDVSKETLGEHTNMHIARHLGL</sequence>
<dbReference type="EMBL" id="CCYD01000207">
    <property type="protein sequence ID" value="CEG36575.1"/>
    <property type="molecule type" value="Genomic_DNA"/>
</dbReference>
<dbReference type="GeneID" id="36398177"/>